<sequence>MNHIIHLLLILSSCIQISVGFQRIHSNINSHVHFPSNNNIKAPNTLFASQQKEPRSEWNTESIFPVIRRISGINWTGNCRYVGADLIHASNLKLFGGIRYDINGSTVLLSSFLTFPNGNTREVMMEGSVNDQSHVLKLSSTDEGGPIHMLLTELAPDTILINEIEESSGKIVLTASISIVEGSNGMELAQVSHEVGEGNAVFDGHQVWRLTAEKPIKRDKFDLINTTGR</sequence>
<reference evidence="2" key="1">
    <citation type="submission" date="2021-01" db="EMBL/GenBank/DDBJ databases">
        <authorList>
            <person name="Corre E."/>
            <person name="Pelletier E."/>
            <person name="Niang G."/>
            <person name="Scheremetjew M."/>
            <person name="Finn R."/>
            <person name="Kale V."/>
            <person name="Holt S."/>
            <person name="Cochrane G."/>
            <person name="Meng A."/>
            <person name="Brown T."/>
            <person name="Cohen L."/>
        </authorList>
    </citation>
    <scope>NUCLEOTIDE SEQUENCE</scope>
    <source>
        <strain evidence="2">CCAP1064/1</strain>
    </source>
</reference>
<organism evidence="2">
    <name type="scientific">Proboscia inermis</name>
    <dbReference type="NCBI Taxonomy" id="420281"/>
    <lineage>
        <taxon>Eukaryota</taxon>
        <taxon>Sar</taxon>
        <taxon>Stramenopiles</taxon>
        <taxon>Ochrophyta</taxon>
        <taxon>Bacillariophyta</taxon>
        <taxon>Coscinodiscophyceae</taxon>
        <taxon>Rhizosoleniophycidae</taxon>
        <taxon>Rhizosoleniales</taxon>
        <taxon>Rhizosoleniaceae</taxon>
        <taxon>Proboscia</taxon>
    </lineage>
</organism>
<feature type="chain" id="PRO_5031160360" evidence="1">
    <location>
        <begin position="21"/>
        <end position="229"/>
    </location>
</feature>
<feature type="signal peptide" evidence="1">
    <location>
        <begin position="1"/>
        <end position="20"/>
    </location>
</feature>
<name>A0A7S0CMU3_9STRA</name>
<keyword evidence="1" id="KW-0732">Signal</keyword>
<evidence type="ECO:0000313" key="2">
    <source>
        <dbReference type="EMBL" id="CAD8427009.1"/>
    </source>
</evidence>
<dbReference type="AlphaFoldDB" id="A0A7S0CMU3"/>
<gene>
    <name evidence="2" type="ORF">PINE0816_LOCUS23174</name>
</gene>
<evidence type="ECO:0000256" key="1">
    <source>
        <dbReference type="SAM" id="SignalP"/>
    </source>
</evidence>
<accession>A0A7S0CMU3</accession>
<proteinExistence type="predicted"/>
<protein>
    <submittedName>
        <fullName evidence="2">Uncharacterized protein</fullName>
    </submittedName>
</protein>
<dbReference type="EMBL" id="HBEL01050346">
    <property type="protein sequence ID" value="CAD8427009.1"/>
    <property type="molecule type" value="Transcribed_RNA"/>
</dbReference>